<dbReference type="Pfam" id="PF00174">
    <property type="entry name" value="Oxidored_molyb"/>
    <property type="match status" value="1"/>
</dbReference>
<dbReference type="InterPro" id="IPR008335">
    <property type="entry name" value="Mopterin_OxRdtase_euk"/>
</dbReference>
<comment type="caution">
    <text evidence="3">The sequence shown here is derived from an EMBL/GenBank/DDBJ whole genome shotgun (WGS) entry which is preliminary data.</text>
</comment>
<dbReference type="EMBL" id="RFFJ01000097">
    <property type="protein sequence ID" value="RMI38142.1"/>
    <property type="molecule type" value="Genomic_DNA"/>
</dbReference>
<accession>A0A3M2LL25</accession>
<dbReference type="InterPro" id="IPR000572">
    <property type="entry name" value="OxRdtase_Mopterin-bd_dom"/>
</dbReference>
<dbReference type="RefSeq" id="WP_122184831.1">
    <property type="nucleotide sequence ID" value="NZ_RFFJ01000097.1"/>
</dbReference>
<evidence type="ECO:0000256" key="1">
    <source>
        <dbReference type="SAM" id="MobiDB-lite"/>
    </source>
</evidence>
<evidence type="ECO:0000313" key="4">
    <source>
        <dbReference type="Proteomes" id="UP000278673"/>
    </source>
</evidence>
<dbReference type="PANTHER" id="PTHR43032:SF2">
    <property type="entry name" value="BLL0505 PROTEIN"/>
    <property type="match status" value="1"/>
</dbReference>
<dbReference type="Proteomes" id="UP000278673">
    <property type="component" value="Unassembled WGS sequence"/>
</dbReference>
<protein>
    <recommendedName>
        <fullName evidence="2">Oxidoreductase molybdopterin-binding domain-containing protein</fullName>
    </recommendedName>
</protein>
<dbReference type="PRINTS" id="PR00407">
    <property type="entry name" value="EUMOPTERIN"/>
</dbReference>
<dbReference type="Gene3D" id="3.90.420.10">
    <property type="entry name" value="Oxidoreductase, molybdopterin-binding domain"/>
    <property type="match status" value="1"/>
</dbReference>
<dbReference type="PANTHER" id="PTHR43032">
    <property type="entry name" value="PROTEIN-METHIONINE-SULFOXIDE REDUCTASE"/>
    <property type="match status" value="1"/>
</dbReference>
<reference evidence="3 4" key="1">
    <citation type="submission" date="2018-10" db="EMBL/GenBank/DDBJ databases">
        <title>Isolation, diversity and antifungal activity of actinobacteria from wheat.</title>
        <authorList>
            <person name="Han C."/>
        </authorList>
    </citation>
    <scope>NUCLEOTIDE SEQUENCE [LARGE SCALE GENOMIC DNA]</scope>
    <source>
        <strain evidence="3 4">NEAU-YY642</strain>
    </source>
</reference>
<proteinExistence type="predicted"/>
<dbReference type="AlphaFoldDB" id="A0A3M2LL25"/>
<gene>
    <name evidence="3" type="ORF">EBN88_17535</name>
</gene>
<dbReference type="InterPro" id="IPR036374">
    <property type="entry name" value="OxRdtase_Mopterin-bd_sf"/>
</dbReference>
<feature type="domain" description="Oxidoreductase molybdopterin-binding" evidence="2">
    <location>
        <begin position="48"/>
        <end position="179"/>
    </location>
</feature>
<keyword evidence="4" id="KW-1185">Reference proteome</keyword>
<dbReference type="SUPFAM" id="SSF56524">
    <property type="entry name" value="Oxidoreductase molybdopterin-binding domain"/>
    <property type="match status" value="1"/>
</dbReference>
<name>A0A3M2LL25_9ACTN</name>
<dbReference type="GO" id="GO:0016491">
    <property type="term" value="F:oxidoreductase activity"/>
    <property type="evidence" value="ECO:0007669"/>
    <property type="project" value="InterPro"/>
</dbReference>
<organism evidence="3 4">
    <name type="scientific">Streptomyces triticirhizae</name>
    <dbReference type="NCBI Taxonomy" id="2483353"/>
    <lineage>
        <taxon>Bacteria</taxon>
        <taxon>Bacillati</taxon>
        <taxon>Actinomycetota</taxon>
        <taxon>Actinomycetes</taxon>
        <taxon>Kitasatosporales</taxon>
        <taxon>Streptomycetaceae</taxon>
        <taxon>Streptomyces</taxon>
    </lineage>
</organism>
<evidence type="ECO:0000313" key="3">
    <source>
        <dbReference type="EMBL" id="RMI38142.1"/>
    </source>
</evidence>
<sequence>MAGQTVTPLRPSNLLAPRDPEPGTAGTRQGLPINRSAAAAGVDAAELTSPDWRLTVVGEREDRLSLDALRALPQRTERLPIACVEGWSASAEWTGVRLADLVERVGAGDGASVRVVSAQRSGGYRVMEMPAAYVRDPLTLLALRLNGEVLSLDHGFPARIIAPNRPGVWQTKWVARIEVPR</sequence>
<evidence type="ECO:0000259" key="2">
    <source>
        <dbReference type="Pfam" id="PF00174"/>
    </source>
</evidence>
<dbReference type="CDD" id="cd00321">
    <property type="entry name" value="SO_family_Moco"/>
    <property type="match status" value="1"/>
</dbReference>
<feature type="region of interest" description="Disordered" evidence="1">
    <location>
        <begin position="1"/>
        <end position="33"/>
    </location>
</feature>